<evidence type="ECO:0000259" key="2">
    <source>
        <dbReference type="Pfam" id="PF01926"/>
    </source>
</evidence>
<dbReference type="RefSeq" id="XP_013890368.1">
    <property type="nucleotide sequence ID" value="XM_014034914.1"/>
</dbReference>
<reference evidence="3 4" key="1">
    <citation type="journal article" date="2013" name="BMC Genomics">
        <title>Reconstruction of the lipid metabolism for the microalga Monoraphidium neglectum from its genome sequence reveals characteristics suitable for biofuel production.</title>
        <authorList>
            <person name="Bogen C."/>
            <person name="Al-Dilaimi A."/>
            <person name="Albersmeier A."/>
            <person name="Wichmann J."/>
            <person name="Grundmann M."/>
            <person name="Rupp O."/>
            <person name="Lauersen K.J."/>
            <person name="Blifernez-Klassen O."/>
            <person name="Kalinowski J."/>
            <person name="Goesmann A."/>
            <person name="Mussgnug J.H."/>
            <person name="Kruse O."/>
        </authorList>
    </citation>
    <scope>NUCLEOTIDE SEQUENCE [LARGE SCALE GENOMIC DNA]</scope>
    <source>
        <strain evidence="3 4">SAG 48.87</strain>
    </source>
</reference>
<dbReference type="Pfam" id="PF01926">
    <property type="entry name" value="MMR_HSR1"/>
    <property type="match status" value="1"/>
</dbReference>
<feature type="region of interest" description="Disordered" evidence="1">
    <location>
        <begin position="124"/>
        <end position="145"/>
    </location>
</feature>
<evidence type="ECO:0000313" key="4">
    <source>
        <dbReference type="Proteomes" id="UP000054498"/>
    </source>
</evidence>
<evidence type="ECO:0000313" key="3">
    <source>
        <dbReference type="EMBL" id="KIY91348.1"/>
    </source>
</evidence>
<dbReference type="InterPro" id="IPR005225">
    <property type="entry name" value="Small_GTP-bd"/>
</dbReference>
<dbReference type="GeneID" id="25734393"/>
<dbReference type="AlphaFoldDB" id="A0A0D2K5B1"/>
<dbReference type="KEGG" id="mng:MNEG_16616"/>
<dbReference type="InterPro" id="IPR006073">
    <property type="entry name" value="GTP-bd"/>
</dbReference>
<dbReference type="EMBL" id="KK106790">
    <property type="protein sequence ID" value="KIY91348.1"/>
    <property type="molecule type" value="Genomic_DNA"/>
</dbReference>
<evidence type="ECO:0000256" key="1">
    <source>
        <dbReference type="SAM" id="MobiDB-lite"/>
    </source>
</evidence>
<dbReference type="PRINTS" id="PR00326">
    <property type="entry name" value="GTP1OBG"/>
</dbReference>
<keyword evidence="4" id="KW-1185">Reference proteome</keyword>
<dbReference type="OrthoDB" id="8954335at2759"/>
<sequence length="282" mass="27735">MADLYELLRPIVDAAAAKKLPAAGGEAAADASAEGSGGAAAAPAEGENGPAVQRPAAEGGVEEGPATERPAAEGSAAEAVATEGAAAEGLAAGGGGGGGRPGWHEKNHLSSEELRQLAAIRESEGVPAAGDEDDESDLASEVSGDLDDLGAISVTEDGSIVVGGGDGAAPAAAAGTEYRMPEGPLRVALMGAPNAGKSTLLNMLLGYDRALTGPEPGLTRDATSEWAEWRGLAVQLVDTAGWARGPAALARHDDAGGEVAALTQGQVGGRGRGDVDAWPLPI</sequence>
<gene>
    <name evidence="3" type="ORF">MNEG_16616</name>
</gene>
<dbReference type="PANTHER" id="PTHR43834">
    <property type="entry name" value="GTPASE DER"/>
    <property type="match status" value="1"/>
</dbReference>
<organism evidence="3 4">
    <name type="scientific">Monoraphidium neglectum</name>
    <dbReference type="NCBI Taxonomy" id="145388"/>
    <lineage>
        <taxon>Eukaryota</taxon>
        <taxon>Viridiplantae</taxon>
        <taxon>Chlorophyta</taxon>
        <taxon>core chlorophytes</taxon>
        <taxon>Chlorophyceae</taxon>
        <taxon>CS clade</taxon>
        <taxon>Sphaeropleales</taxon>
        <taxon>Selenastraceae</taxon>
        <taxon>Monoraphidium</taxon>
    </lineage>
</organism>
<protein>
    <submittedName>
        <fullName evidence="3">GTP-binding protein EngA</fullName>
    </submittedName>
</protein>
<accession>A0A0D2K5B1</accession>
<dbReference type="GO" id="GO:0005525">
    <property type="term" value="F:GTP binding"/>
    <property type="evidence" value="ECO:0007669"/>
    <property type="project" value="InterPro"/>
</dbReference>
<dbReference type="PANTHER" id="PTHR43834:SF6">
    <property type="entry name" value="GTPASE DER"/>
    <property type="match status" value="1"/>
</dbReference>
<feature type="compositionally biased region" description="Low complexity" evidence="1">
    <location>
        <begin position="19"/>
        <end position="51"/>
    </location>
</feature>
<dbReference type="InterPro" id="IPR027417">
    <property type="entry name" value="P-loop_NTPase"/>
</dbReference>
<feature type="compositionally biased region" description="Low complexity" evidence="1">
    <location>
        <begin position="72"/>
        <end position="81"/>
    </location>
</feature>
<dbReference type="STRING" id="145388.A0A0D2K5B1"/>
<dbReference type="Proteomes" id="UP000054498">
    <property type="component" value="Unassembled WGS sequence"/>
</dbReference>
<name>A0A0D2K5B1_9CHLO</name>
<dbReference type="SUPFAM" id="SSF52540">
    <property type="entry name" value="P-loop containing nucleoside triphosphate hydrolases"/>
    <property type="match status" value="1"/>
</dbReference>
<dbReference type="NCBIfam" id="TIGR00231">
    <property type="entry name" value="small_GTP"/>
    <property type="match status" value="1"/>
</dbReference>
<feature type="region of interest" description="Disordered" evidence="1">
    <location>
        <begin position="19"/>
        <end position="81"/>
    </location>
</feature>
<feature type="compositionally biased region" description="Acidic residues" evidence="1">
    <location>
        <begin position="130"/>
        <end position="145"/>
    </location>
</feature>
<feature type="domain" description="G" evidence="2">
    <location>
        <begin position="186"/>
        <end position="243"/>
    </location>
</feature>
<dbReference type="Gene3D" id="3.40.50.300">
    <property type="entry name" value="P-loop containing nucleotide triphosphate hydrolases"/>
    <property type="match status" value="1"/>
</dbReference>
<proteinExistence type="predicted"/>